<accession>A0ABR3VU88</accession>
<organism evidence="2 3">
    <name type="scientific">Phialemonium thermophilum</name>
    <dbReference type="NCBI Taxonomy" id="223376"/>
    <lineage>
        <taxon>Eukaryota</taxon>
        <taxon>Fungi</taxon>
        <taxon>Dikarya</taxon>
        <taxon>Ascomycota</taxon>
        <taxon>Pezizomycotina</taxon>
        <taxon>Sordariomycetes</taxon>
        <taxon>Sordariomycetidae</taxon>
        <taxon>Cephalothecales</taxon>
        <taxon>Cephalothecaceae</taxon>
        <taxon>Phialemonium</taxon>
    </lineage>
</organism>
<feature type="compositionally biased region" description="Basic and acidic residues" evidence="1">
    <location>
        <begin position="291"/>
        <end position="303"/>
    </location>
</feature>
<gene>
    <name evidence="2" type="ORF">VTK73DRAFT_826</name>
</gene>
<evidence type="ECO:0000313" key="2">
    <source>
        <dbReference type="EMBL" id="KAL1845237.1"/>
    </source>
</evidence>
<evidence type="ECO:0000256" key="1">
    <source>
        <dbReference type="SAM" id="MobiDB-lite"/>
    </source>
</evidence>
<protein>
    <submittedName>
        <fullName evidence="2">Uncharacterized protein</fullName>
    </submittedName>
</protein>
<reference evidence="2 3" key="1">
    <citation type="journal article" date="2024" name="Commun. Biol.">
        <title>Comparative genomic analysis of thermophilic fungi reveals convergent evolutionary adaptations and gene losses.</title>
        <authorList>
            <person name="Steindorff A.S."/>
            <person name="Aguilar-Pontes M.V."/>
            <person name="Robinson A.J."/>
            <person name="Andreopoulos B."/>
            <person name="LaButti K."/>
            <person name="Kuo A."/>
            <person name="Mondo S."/>
            <person name="Riley R."/>
            <person name="Otillar R."/>
            <person name="Haridas S."/>
            <person name="Lipzen A."/>
            <person name="Grimwood J."/>
            <person name="Schmutz J."/>
            <person name="Clum A."/>
            <person name="Reid I.D."/>
            <person name="Moisan M.C."/>
            <person name="Butler G."/>
            <person name="Nguyen T.T.M."/>
            <person name="Dewar K."/>
            <person name="Conant G."/>
            <person name="Drula E."/>
            <person name="Henrissat B."/>
            <person name="Hansel C."/>
            <person name="Singer S."/>
            <person name="Hutchinson M.I."/>
            <person name="de Vries R.P."/>
            <person name="Natvig D.O."/>
            <person name="Powell A.J."/>
            <person name="Tsang A."/>
            <person name="Grigoriev I.V."/>
        </authorList>
    </citation>
    <scope>NUCLEOTIDE SEQUENCE [LARGE SCALE GENOMIC DNA]</scope>
    <source>
        <strain evidence="2 3">ATCC 24622</strain>
    </source>
</reference>
<sequence>MGAGKRAKGKEEAMAFPGLRATLFQVDPVASVQHRGAQARPRRGGQSRLEAHLPVGPVVRRGETRLEDRQNEKKYQKRVRSRRAGEWLTNLLSKRVPFATGLLGSSMLVGFGRSDRMPGQPHAGIRFRIPRIFFFSFFFPFSVLLLSCDWNRAPWTASSSCLENVLLRPILQPCATPSILCRVQMAGETAIFIWAPLQQMGRPTGRIVKDKDPPGGWGRGGNASRRAIEGSQPPSHGRPTTLRSGVHRMQGGEGRGKREMSRTAGICRGGGVNRLDTAGPAFVRCSLANGRDGRGEDGRKDRAPPLFKGGPLHPPHRLRCGEQEGTRRNVHLSQGTCSDGLLLGARFVGSET</sequence>
<dbReference type="EMBL" id="JAZHXJ010001184">
    <property type="protein sequence ID" value="KAL1845237.1"/>
    <property type="molecule type" value="Genomic_DNA"/>
</dbReference>
<name>A0ABR3VU88_9PEZI</name>
<feature type="region of interest" description="Disordered" evidence="1">
    <location>
        <begin position="204"/>
        <end position="261"/>
    </location>
</feature>
<evidence type="ECO:0000313" key="3">
    <source>
        <dbReference type="Proteomes" id="UP001586593"/>
    </source>
</evidence>
<feature type="region of interest" description="Disordered" evidence="1">
    <location>
        <begin position="288"/>
        <end position="317"/>
    </location>
</feature>
<dbReference type="Proteomes" id="UP001586593">
    <property type="component" value="Unassembled WGS sequence"/>
</dbReference>
<comment type="caution">
    <text evidence="2">The sequence shown here is derived from an EMBL/GenBank/DDBJ whole genome shotgun (WGS) entry which is preliminary data.</text>
</comment>
<proteinExistence type="predicted"/>
<keyword evidence="3" id="KW-1185">Reference proteome</keyword>